<sequence>MEPTVSMDSLYAEVVRLIFDQLCAEDGGQLAHMCSVWNAVTDAPNAWTVQAAPLELTDRARTELLACLQGCALLKLKLTCVDNTVVNLRRLIAALPETRSLDLTYCDNFRNDVLLVAFTGPQWTSLPALKLSHCLRITDVAMNLVTRWMPNLEHLWLNGCKCIIDASPGQIAANLSKPNTLEMKKSQLSNAGLKILAGMNDEGLP</sequence>
<proteinExistence type="predicted"/>
<dbReference type="OrthoDB" id="423607at2759"/>
<dbReference type="Gene3D" id="3.80.10.10">
    <property type="entry name" value="Ribonuclease Inhibitor"/>
    <property type="match status" value="1"/>
</dbReference>
<name>A0A9J6H8A4_HAELO</name>
<reference evidence="1 2" key="1">
    <citation type="journal article" date="2020" name="Cell">
        <title>Large-Scale Comparative Analyses of Tick Genomes Elucidate Their Genetic Diversity and Vector Capacities.</title>
        <authorList>
            <consortium name="Tick Genome and Microbiome Consortium (TIGMIC)"/>
            <person name="Jia N."/>
            <person name="Wang J."/>
            <person name="Shi W."/>
            <person name="Du L."/>
            <person name="Sun Y."/>
            <person name="Zhan W."/>
            <person name="Jiang J.F."/>
            <person name="Wang Q."/>
            <person name="Zhang B."/>
            <person name="Ji P."/>
            <person name="Bell-Sakyi L."/>
            <person name="Cui X.M."/>
            <person name="Yuan T.T."/>
            <person name="Jiang B.G."/>
            <person name="Yang W.F."/>
            <person name="Lam T.T."/>
            <person name="Chang Q.C."/>
            <person name="Ding S.J."/>
            <person name="Wang X.J."/>
            <person name="Zhu J.G."/>
            <person name="Ruan X.D."/>
            <person name="Zhao L."/>
            <person name="Wei J.T."/>
            <person name="Ye R.Z."/>
            <person name="Que T.C."/>
            <person name="Du C.H."/>
            <person name="Zhou Y.H."/>
            <person name="Cheng J.X."/>
            <person name="Dai P.F."/>
            <person name="Guo W.B."/>
            <person name="Han X.H."/>
            <person name="Huang E.J."/>
            <person name="Li L.F."/>
            <person name="Wei W."/>
            <person name="Gao Y.C."/>
            <person name="Liu J.Z."/>
            <person name="Shao H.Z."/>
            <person name="Wang X."/>
            <person name="Wang C.C."/>
            <person name="Yang T.C."/>
            <person name="Huo Q.B."/>
            <person name="Li W."/>
            <person name="Chen H.Y."/>
            <person name="Chen S.E."/>
            <person name="Zhou L.G."/>
            <person name="Ni X.B."/>
            <person name="Tian J.H."/>
            <person name="Sheng Y."/>
            <person name="Liu T."/>
            <person name="Pan Y.S."/>
            <person name="Xia L.Y."/>
            <person name="Li J."/>
            <person name="Zhao F."/>
            <person name="Cao W.C."/>
        </authorList>
    </citation>
    <scope>NUCLEOTIDE SEQUENCE [LARGE SCALE GENOMIC DNA]</scope>
    <source>
        <strain evidence="1">HaeL-2018</strain>
    </source>
</reference>
<dbReference type="InterPro" id="IPR032675">
    <property type="entry name" value="LRR_dom_sf"/>
</dbReference>
<evidence type="ECO:0000313" key="2">
    <source>
        <dbReference type="Proteomes" id="UP000821853"/>
    </source>
</evidence>
<dbReference type="VEuPathDB" id="VectorBase:HLOH_054121"/>
<dbReference type="SUPFAM" id="SSF52047">
    <property type="entry name" value="RNI-like"/>
    <property type="match status" value="1"/>
</dbReference>
<evidence type="ECO:0008006" key="3">
    <source>
        <dbReference type="Google" id="ProtNLM"/>
    </source>
</evidence>
<dbReference type="EMBL" id="JABSTR010000763">
    <property type="protein sequence ID" value="KAH9382957.1"/>
    <property type="molecule type" value="Genomic_DNA"/>
</dbReference>
<dbReference type="Proteomes" id="UP000821853">
    <property type="component" value="Unassembled WGS sequence"/>
</dbReference>
<accession>A0A9J6H8A4</accession>
<keyword evidence="2" id="KW-1185">Reference proteome</keyword>
<evidence type="ECO:0000313" key="1">
    <source>
        <dbReference type="EMBL" id="KAH9382957.1"/>
    </source>
</evidence>
<comment type="caution">
    <text evidence="1">The sequence shown here is derived from an EMBL/GenBank/DDBJ whole genome shotgun (WGS) entry which is preliminary data.</text>
</comment>
<protein>
    <recommendedName>
        <fullName evidence="3">F-box domain-containing protein</fullName>
    </recommendedName>
</protein>
<dbReference type="AlphaFoldDB" id="A0A9J6H8A4"/>
<organism evidence="1 2">
    <name type="scientific">Haemaphysalis longicornis</name>
    <name type="common">Bush tick</name>
    <dbReference type="NCBI Taxonomy" id="44386"/>
    <lineage>
        <taxon>Eukaryota</taxon>
        <taxon>Metazoa</taxon>
        <taxon>Ecdysozoa</taxon>
        <taxon>Arthropoda</taxon>
        <taxon>Chelicerata</taxon>
        <taxon>Arachnida</taxon>
        <taxon>Acari</taxon>
        <taxon>Parasitiformes</taxon>
        <taxon>Ixodida</taxon>
        <taxon>Ixodoidea</taxon>
        <taxon>Ixodidae</taxon>
        <taxon>Haemaphysalinae</taxon>
        <taxon>Haemaphysalis</taxon>
    </lineage>
</organism>
<gene>
    <name evidence="1" type="ORF">HPB48_023594</name>
</gene>